<comment type="cofactor">
    <cofactor evidence="1">
        <name>heme b</name>
        <dbReference type="ChEBI" id="CHEBI:60344"/>
    </cofactor>
</comment>
<dbReference type="InterPro" id="IPR000028">
    <property type="entry name" value="Chloroperoxidase"/>
</dbReference>
<comment type="caution">
    <text evidence="9">The sequence shown here is derived from an EMBL/GenBank/DDBJ whole genome shotgun (WGS) entry which is preliminary data.</text>
</comment>
<dbReference type="Gene3D" id="1.10.489.10">
    <property type="entry name" value="Chloroperoxidase-like"/>
    <property type="match status" value="1"/>
</dbReference>
<evidence type="ECO:0000259" key="8">
    <source>
        <dbReference type="PROSITE" id="PS51405"/>
    </source>
</evidence>
<dbReference type="SUPFAM" id="SSF47571">
    <property type="entry name" value="Cloroperoxidase"/>
    <property type="match status" value="1"/>
</dbReference>
<evidence type="ECO:0000256" key="3">
    <source>
        <dbReference type="ARBA" id="ARBA00022617"/>
    </source>
</evidence>
<dbReference type="GO" id="GO:0004601">
    <property type="term" value="F:peroxidase activity"/>
    <property type="evidence" value="ECO:0007669"/>
    <property type="project" value="UniProtKB-KW"/>
</dbReference>
<protein>
    <submittedName>
        <fullName evidence="9">Cloroperoxidase</fullName>
    </submittedName>
</protein>
<dbReference type="PANTHER" id="PTHR33577">
    <property type="entry name" value="STERIGMATOCYSTIN BIOSYNTHESIS PEROXIDASE STCC-RELATED"/>
    <property type="match status" value="1"/>
</dbReference>
<dbReference type="Proteomes" id="UP000242146">
    <property type="component" value="Unassembled WGS sequence"/>
</dbReference>
<sequence>MVVGSIRLELKGHRATKTHEEWDVYIKDHPFQRHDTDARGPCPMLNLLANHGLISRDGRNISKQELFDALMIVGAPPTITWMFLSTAVYPMYRDISPSDPFYANFLPAAYLNLDQLTIHNMIEHDVSLTRYDVDIPPHTDLSIPQPDLVRRIHDWAMLQQQFNNDNQVVLNMEGEHDLRKIRWFESFNDNPKSHLSLMYQISSSAECALLLDVIGRNGQLRADQIESLLLKEQFPHDWYPREKSMPAWQAVLRPMQCLYGLRNSKANLQSLDALQSDQ</sequence>
<name>A0A1X2GTC2_9FUNG</name>
<dbReference type="PROSITE" id="PS51405">
    <property type="entry name" value="HEME_HALOPEROXIDASE"/>
    <property type="match status" value="1"/>
</dbReference>
<evidence type="ECO:0000256" key="2">
    <source>
        <dbReference type="ARBA" id="ARBA00022559"/>
    </source>
</evidence>
<comment type="similarity">
    <text evidence="7">Belongs to the chloroperoxidase family.</text>
</comment>
<keyword evidence="4" id="KW-0479">Metal-binding</keyword>
<keyword evidence="2 9" id="KW-0575">Peroxidase</keyword>
<keyword evidence="10" id="KW-1185">Reference proteome</keyword>
<dbReference type="AlphaFoldDB" id="A0A1X2GTC2"/>
<evidence type="ECO:0000313" key="10">
    <source>
        <dbReference type="Proteomes" id="UP000242146"/>
    </source>
</evidence>
<keyword evidence="3" id="KW-0349">Heme</keyword>
<accession>A0A1X2GTC2</accession>
<evidence type="ECO:0000256" key="1">
    <source>
        <dbReference type="ARBA" id="ARBA00001970"/>
    </source>
</evidence>
<dbReference type="STRING" id="101127.A0A1X2GTC2"/>
<proteinExistence type="inferred from homology"/>
<feature type="domain" description="Heme haloperoxidase family profile" evidence="8">
    <location>
        <begin position="27"/>
        <end position="252"/>
    </location>
</feature>
<gene>
    <name evidence="9" type="ORF">DM01DRAFT_1317385</name>
</gene>
<dbReference type="EMBL" id="MCGT01000004">
    <property type="protein sequence ID" value="ORX60721.1"/>
    <property type="molecule type" value="Genomic_DNA"/>
</dbReference>
<dbReference type="GO" id="GO:0046872">
    <property type="term" value="F:metal ion binding"/>
    <property type="evidence" value="ECO:0007669"/>
    <property type="project" value="UniProtKB-KW"/>
</dbReference>
<evidence type="ECO:0000256" key="4">
    <source>
        <dbReference type="ARBA" id="ARBA00022723"/>
    </source>
</evidence>
<dbReference type="InterPro" id="IPR036851">
    <property type="entry name" value="Chloroperoxidase-like_sf"/>
</dbReference>
<keyword evidence="5" id="KW-0560">Oxidoreductase</keyword>
<organism evidence="9 10">
    <name type="scientific">Hesseltinella vesiculosa</name>
    <dbReference type="NCBI Taxonomy" id="101127"/>
    <lineage>
        <taxon>Eukaryota</taxon>
        <taxon>Fungi</taxon>
        <taxon>Fungi incertae sedis</taxon>
        <taxon>Mucoromycota</taxon>
        <taxon>Mucoromycotina</taxon>
        <taxon>Mucoromycetes</taxon>
        <taxon>Mucorales</taxon>
        <taxon>Cunninghamellaceae</taxon>
        <taxon>Hesseltinella</taxon>
    </lineage>
</organism>
<reference evidence="9 10" key="1">
    <citation type="submission" date="2016-07" db="EMBL/GenBank/DDBJ databases">
        <title>Pervasive Adenine N6-methylation of Active Genes in Fungi.</title>
        <authorList>
            <consortium name="DOE Joint Genome Institute"/>
            <person name="Mondo S.J."/>
            <person name="Dannebaum R.O."/>
            <person name="Kuo R.C."/>
            <person name="Labutti K."/>
            <person name="Haridas S."/>
            <person name="Kuo A."/>
            <person name="Salamov A."/>
            <person name="Ahrendt S.R."/>
            <person name="Lipzen A."/>
            <person name="Sullivan W."/>
            <person name="Andreopoulos W.B."/>
            <person name="Clum A."/>
            <person name="Lindquist E."/>
            <person name="Daum C."/>
            <person name="Ramamoorthy G.K."/>
            <person name="Gryganskyi A."/>
            <person name="Culley D."/>
            <person name="Magnuson J.K."/>
            <person name="James T.Y."/>
            <person name="O'Malley M.A."/>
            <person name="Stajich J.E."/>
            <person name="Spatafora J.W."/>
            <person name="Visel A."/>
            <person name="Grigoriev I.V."/>
        </authorList>
    </citation>
    <scope>NUCLEOTIDE SEQUENCE [LARGE SCALE GENOMIC DNA]</scope>
    <source>
        <strain evidence="9 10">NRRL 3301</strain>
    </source>
</reference>
<dbReference type="Pfam" id="PF01328">
    <property type="entry name" value="Peroxidase_2"/>
    <property type="match status" value="1"/>
</dbReference>
<keyword evidence="6" id="KW-0408">Iron</keyword>
<evidence type="ECO:0000256" key="6">
    <source>
        <dbReference type="ARBA" id="ARBA00023004"/>
    </source>
</evidence>
<evidence type="ECO:0000256" key="7">
    <source>
        <dbReference type="ARBA" id="ARBA00025795"/>
    </source>
</evidence>
<evidence type="ECO:0000256" key="5">
    <source>
        <dbReference type="ARBA" id="ARBA00023002"/>
    </source>
</evidence>
<dbReference type="OrthoDB" id="407298at2759"/>
<evidence type="ECO:0000313" key="9">
    <source>
        <dbReference type="EMBL" id="ORX60721.1"/>
    </source>
</evidence>
<dbReference type="PANTHER" id="PTHR33577:SF18">
    <property type="entry name" value="HEME HALOPEROXIDASE FAMILY PROFILE DOMAIN-CONTAINING PROTEIN"/>
    <property type="match status" value="1"/>
</dbReference>